<evidence type="ECO:0000313" key="4">
    <source>
        <dbReference type="EMBL" id="KAA6341242.1"/>
    </source>
</evidence>
<dbReference type="SUPFAM" id="SSF50044">
    <property type="entry name" value="SH3-domain"/>
    <property type="match status" value="1"/>
</dbReference>
<evidence type="ECO:0000313" key="5">
    <source>
        <dbReference type="Proteomes" id="UP000324800"/>
    </source>
</evidence>
<name>A0A5J4S623_9EUKA</name>
<accession>A0A5J4S623</accession>
<reference evidence="4 5" key="1">
    <citation type="submission" date="2019-03" db="EMBL/GenBank/DDBJ databases">
        <title>Single cell metagenomics reveals metabolic interactions within the superorganism composed of flagellate Streblomastix strix and complex community of Bacteroidetes bacteria on its surface.</title>
        <authorList>
            <person name="Treitli S.C."/>
            <person name="Kolisko M."/>
            <person name="Husnik F."/>
            <person name="Keeling P."/>
            <person name="Hampl V."/>
        </authorList>
    </citation>
    <scope>NUCLEOTIDE SEQUENCE [LARGE SCALE GENOMIC DNA]</scope>
    <source>
        <strain evidence="4">ST1C</strain>
    </source>
</reference>
<protein>
    <recommendedName>
        <fullName evidence="3">SH3 domain-containing protein</fullName>
    </recommendedName>
</protein>
<evidence type="ECO:0000256" key="1">
    <source>
        <dbReference type="ARBA" id="ARBA00022443"/>
    </source>
</evidence>
<dbReference type="AlphaFoldDB" id="A0A5J4S623"/>
<gene>
    <name evidence="4" type="ORF">EZS28_052471</name>
</gene>
<evidence type="ECO:0000259" key="3">
    <source>
        <dbReference type="Pfam" id="PF07653"/>
    </source>
</evidence>
<proteinExistence type="predicted"/>
<comment type="caution">
    <text evidence="4">The sequence shown here is derived from an EMBL/GenBank/DDBJ whole genome shotgun (WGS) entry which is preliminary data.</text>
</comment>
<feature type="domain" description="SH3" evidence="3">
    <location>
        <begin position="10"/>
        <end position="59"/>
    </location>
</feature>
<dbReference type="InterPro" id="IPR036028">
    <property type="entry name" value="SH3-like_dom_sf"/>
</dbReference>
<evidence type="ECO:0000256" key="2">
    <source>
        <dbReference type="SAM" id="MobiDB-lite"/>
    </source>
</evidence>
<dbReference type="Pfam" id="PF07653">
    <property type="entry name" value="SH3_2"/>
    <property type="match status" value="1"/>
</dbReference>
<dbReference type="Proteomes" id="UP000324800">
    <property type="component" value="Unassembled WGS sequence"/>
</dbReference>
<dbReference type="EMBL" id="SNRW01040816">
    <property type="protein sequence ID" value="KAA6341242.1"/>
    <property type="molecule type" value="Genomic_DNA"/>
</dbReference>
<dbReference type="InterPro" id="IPR001452">
    <property type="entry name" value="SH3_domain"/>
</dbReference>
<feature type="region of interest" description="Disordered" evidence="2">
    <location>
        <begin position="104"/>
        <end position="123"/>
    </location>
</feature>
<keyword evidence="1" id="KW-0728">SH3 domain</keyword>
<organism evidence="4 5">
    <name type="scientific">Streblomastix strix</name>
    <dbReference type="NCBI Taxonomy" id="222440"/>
    <lineage>
        <taxon>Eukaryota</taxon>
        <taxon>Metamonada</taxon>
        <taxon>Preaxostyla</taxon>
        <taxon>Oxymonadida</taxon>
        <taxon>Streblomastigidae</taxon>
        <taxon>Streblomastix</taxon>
    </lineage>
</organism>
<sequence length="123" mass="13322">MSNEFELYEVIADYGGDLADTSLIPVIKGEIVKVVKKDIVWYQVSKYGQVGKVPRGKLRACPSSATPSSTESKIPATITKNKTTASYSGIQTLPTQLEIKITATSTESKKNTSPSELNVININ</sequence>